<accession>A0A3N6MDY3</accession>
<dbReference type="RefSeq" id="WP_124153297.1">
    <property type="nucleotide sequence ID" value="NZ_RQIS01000020.1"/>
</dbReference>
<dbReference type="OrthoDB" id="9102751at2"/>
<comment type="caution">
    <text evidence="1">The sequence shown here is derived from an EMBL/GenBank/DDBJ whole genome shotgun (WGS) entry which is preliminary data.</text>
</comment>
<gene>
    <name evidence="1" type="ORF">D1Y85_22555</name>
</gene>
<keyword evidence="2" id="KW-1185">Reference proteome</keyword>
<organism evidence="1 2">
    <name type="scientific">Paraburkholderia dinghuensis</name>
    <dbReference type="NCBI Taxonomy" id="2305225"/>
    <lineage>
        <taxon>Bacteria</taxon>
        <taxon>Pseudomonadati</taxon>
        <taxon>Pseudomonadota</taxon>
        <taxon>Betaproteobacteria</taxon>
        <taxon>Burkholderiales</taxon>
        <taxon>Burkholderiaceae</taxon>
        <taxon>Paraburkholderia</taxon>
    </lineage>
</organism>
<evidence type="ECO:0000313" key="1">
    <source>
        <dbReference type="EMBL" id="RQH02079.1"/>
    </source>
</evidence>
<evidence type="ECO:0000313" key="2">
    <source>
        <dbReference type="Proteomes" id="UP000272778"/>
    </source>
</evidence>
<dbReference type="AlphaFoldDB" id="A0A3N6MDY3"/>
<sequence length="266" mass="28823">MQTFSHDARRMAFVPICLALVSDSTITNNKYPALPRHGSADRSADDRIRGLTAFPSPGTVYPLKKCDVFIPCGMEIMLSTGRREPRLLAGAVCFAVSGIASAGGVDGAYSNLLIAAIAPIAPIEVVPPIPEPSQYIFRYAMQFESYRDATAAFNPSDFYSAPVAASEPFKRQAAASSSYAGYQHPLKIQTQSQSALSESYGLVKVTPTLSLLDRFQLTDDTAPEAEHPHRRLAVLIDDWRVSASARVPLLSHSHDVGASVNVQHKF</sequence>
<dbReference type="EMBL" id="RQIS01000020">
    <property type="protein sequence ID" value="RQH02079.1"/>
    <property type="molecule type" value="Genomic_DNA"/>
</dbReference>
<proteinExistence type="predicted"/>
<dbReference type="Proteomes" id="UP000272778">
    <property type="component" value="Unassembled WGS sequence"/>
</dbReference>
<protein>
    <submittedName>
        <fullName evidence="1">Uncharacterized protein</fullName>
    </submittedName>
</protein>
<reference evidence="1 2" key="1">
    <citation type="submission" date="2018-11" db="EMBL/GenBank/DDBJ databases">
        <title>Paraburkholderia sp. DHOA04, isolated from soil.</title>
        <authorList>
            <person name="Gao Z.-H."/>
            <person name="Qiu L.-H."/>
            <person name="Fu J.-C."/>
        </authorList>
    </citation>
    <scope>NUCLEOTIDE SEQUENCE [LARGE SCALE GENOMIC DNA]</scope>
    <source>
        <strain evidence="1 2">DHOA04</strain>
    </source>
</reference>
<name>A0A3N6MDY3_9BURK</name>